<evidence type="ECO:0000259" key="8">
    <source>
        <dbReference type="PROSITE" id="PS50275"/>
    </source>
</evidence>
<dbReference type="PROSITE" id="PS50275">
    <property type="entry name" value="SAC"/>
    <property type="match status" value="1"/>
</dbReference>
<dbReference type="Pfam" id="PF02383">
    <property type="entry name" value="Syja_N"/>
    <property type="match status" value="1"/>
</dbReference>
<protein>
    <recommendedName>
        <fullName evidence="8">SAC domain-containing protein</fullName>
    </recommendedName>
</protein>
<proteinExistence type="predicted"/>
<dbReference type="GO" id="GO:0005774">
    <property type="term" value="C:vacuolar membrane"/>
    <property type="evidence" value="ECO:0007669"/>
    <property type="project" value="UniProtKB-SubCell"/>
</dbReference>
<keyword evidence="3" id="KW-0378">Hydrolase</keyword>
<keyword evidence="2" id="KW-0926">Vacuole</keyword>
<dbReference type="PANTHER" id="PTHR45738">
    <property type="entry name" value="POLYPHOSPHOINOSITIDE PHOSPHATASE"/>
    <property type="match status" value="1"/>
</dbReference>
<comment type="subcellular location">
    <subcellularLocation>
        <location evidence="1">Vacuole membrane</location>
        <topology evidence="1">Peripheral membrane protein</topology>
    </subcellularLocation>
</comment>
<evidence type="ECO:0000256" key="4">
    <source>
        <dbReference type="ARBA" id="ARBA00023136"/>
    </source>
</evidence>
<evidence type="ECO:0000313" key="10">
    <source>
        <dbReference type="Proteomes" id="UP001443914"/>
    </source>
</evidence>
<dbReference type="GO" id="GO:0043813">
    <property type="term" value="F:phosphatidylinositol-3,5-bisphosphate 5-phosphatase activity"/>
    <property type="evidence" value="ECO:0007669"/>
    <property type="project" value="InterPro"/>
</dbReference>
<evidence type="ECO:0000256" key="1">
    <source>
        <dbReference type="ARBA" id="ARBA00004148"/>
    </source>
</evidence>
<dbReference type="GO" id="GO:0046856">
    <property type="term" value="P:phosphatidylinositol dephosphorylation"/>
    <property type="evidence" value="ECO:0007669"/>
    <property type="project" value="InterPro"/>
</dbReference>
<evidence type="ECO:0000256" key="5">
    <source>
        <dbReference type="ARBA" id="ARBA00023337"/>
    </source>
</evidence>
<gene>
    <name evidence="9" type="ORF">RND81_05G241900</name>
</gene>
<reference evidence="9" key="1">
    <citation type="submission" date="2024-03" db="EMBL/GenBank/DDBJ databases">
        <title>WGS assembly of Saponaria officinalis var. Norfolk2.</title>
        <authorList>
            <person name="Jenkins J."/>
            <person name="Shu S."/>
            <person name="Grimwood J."/>
            <person name="Barry K."/>
            <person name="Goodstein D."/>
            <person name="Schmutz J."/>
            <person name="Leebens-Mack J."/>
            <person name="Osbourn A."/>
        </authorList>
    </citation>
    <scope>NUCLEOTIDE SEQUENCE [LARGE SCALE GENOMIC DNA]</scope>
    <source>
        <strain evidence="9">JIC</strain>
    </source>
</reference>
<dbReference type="EMBL" id="JBDFQZ010000005">
    <property type="protein sequence ID" value="KAK9726856.1"/>
    <property type="molecule type" value="Genomic_DNA"/>
</dbReference>
<comment type="caution">
    <text evidence="9">The sequence shown here is derived from an EMBL/GenBank/DDBJ whole genome shotgun (WGS) entry which is preliminary data.</text>
</comment>
<dbReference type="InterPro" id="IPR043573">
    <property type="entry name" value="Fig4-like"/>
</dbReference>
<evidence type="ECO:0000256" key="7">
    <source>
        <dbReference type="SAM" id="MobiDB-lite"/>
    </source>
</evidence>
<dbReference type="InterPro" id="IPR002013">
    <property type="entry name" value="SAC_dom"/>
</dbReference>
<name>A0AAW1KVZ5_SAPOF</name>
<comment type="subunit">
    <text evidence="6">Component of the PI(3,5)P2 regulatory complex at least composed of ATG18, SAC/FIG4, FAB1 and VAC14.</text>
</comment>
<dbReference type="AlphaFoldDB" id="A0AAW1KVZ5"/>
<accession>A0AAW1KVZ5</accession>
<evidence type="ECO:0000256" key="6">
    <source>
        <dbReference type="ARBA" id="ARBA00023464"/>
    </source>
</evidence>
<evidence type="ECO:0000256" key="3">
    <source>
        <dbReference type="ARBA" id="ARBA00022801"/>
    </source>
</evidence>
<sequence length="729" mass="82637">MGSEIEVDGGGRVDGVNRVLMAENRELETVTPYYLDKFTLFETTSNFYIIGRDKERLRWRVLKIARSEPSELVIVEDPTIYSYPQCKNLLQDISELNKNVGGRKFVTDCYGIVGFVRFLGPYYILLITKRKEVGRVCGHPVYSISEYKMIPIPHTNVMSYMNNSERENRCKKLLLLVDIKKDFFFSYSYPIMNSLQKNLHQNDARQSSDKTMFVWNQYLTHHIRNHLKNTLWTVALVHGFFKQVELSAGGKNFLLTLIARRSTEFAGTRYQTRGANEQGQAANDVEIEQIVSQKSLGDEPYKISSAVQNRGSIPLPWSQKGSFWNIKPEILFSEVNRRYEAMQLHFSKLRMRYGDPMILLSLLKSSGKNRRESLLGNELRKAVDSVNMNLEEENTLELLSLDLDAAFRTKGVDVLKILKDEALRALRKIGFFSCRIPEPVNFKASHDTTYLRINANRAFSNNSECNGSNNINTTQEGILRTNCLDSLDRTNVGQYVYSLVALGHQLMALGLTESPELDFNNKLAHELMSQFEALGDAVAQQYGGSAAHSKIFSKTRGDCKASTVLRELIKSMQRHISNSFLDSNKQRAIDLFLGHRLAEDGQSAPLTIDVASNYDSERRKLKYANMISRSRLKRSQSDSDVLYESSSVSRGKSGVSSSESDYSDFRCTTPYASSERRILSAFEKRWYGGLNDIDKADTLSWTISPGYSERGQSEDGWLVADSPASSSNG</sequence>
<feature type="domain" description="SAC" evidence="8">
    <location>
        <begin position="174"/>
        <end position="544"/>
    </location>
</feature>
<feature type="region of interest" description="Disordered" evidence="7">
    <location>
        <begin position="707"/>
        <end position="729"/>
    </location>
</feature>
<dbReference type="PANTHER" id="PTHR45738:SF25">
    <property type="entry name" value="PHOSPHOINOSITIDE PHOSPHATASE SAC3-RELATED"/>
    <property type="match status" value="1"/>
</dbReference>
<evidence type="ECO:0000313" key="9">
    <source>
        <dbReference type="EMBL" id="KAK9726856.1"/>
    </source>
</evidence>
<keyword evidence="4" id="KW-0472">Membrane</keyword>
<evidence type="ECO:0000256" key="2">
    <source>
        <dbReference type="ARBA" id="ARBA00022554"/>
    </source>
</evidence>
<organism evidence="9 10">
    <name type="scientific">Saponaria officinalis</name>
    <name type="common">Common soapwort</name>
    <name type="synonym">Lychnis saponaria</name>
    <dbReference type="NCBI Taxonomy" id="3572"/>
    <lineage>
        <taxon>Eukaryota</taxon>
        <taxon>Viridiplantae</taxon>
        <taxon>Streptophyta</taxon>
        <taxon>Embryophyta</taxon>
        <taxon>Tracheophyta</taxon>
        <taxon>Spermatophyta</taxon>
        <taxon>Magnoliopsida</taxon>
        <taxon>eudicotyledons</taxon>
        <taxon>Gunneridae</taxon>
        <taxon>Pentapetalae</taxon>
        <taxon>Caryophyllales</taxon>
        <taxon>Caryophyllaceae</taxon>
        <taxon>Caryophylleae</taxon>
        <taxon>Saponaria</taxon>
    </lineage>
</organism>
<dbReference type="Proteomes" id="UP001443914">
    <property type="component" value="Unassembled WGS sequence"/>
</dbReference>
<keyword evidence="10" id="KW-1185">Reference proteome</keyword>
<comment type="catalytic activity">
    <reaction evidence="5">
        <text>a 1,2-diacyl-sn-glycero-3-phospho-(1D-myo-inositol-3,5-bisphosphate) + H2O = a 1,2-diacyl-sn-glycero-3-phospho-(1D-myo-inositol-3-phosphate) + phosphate</text>
        <dbReference type="Rhea" id="RHEA:32955"/>
        <dbReference type="ChEBI" id="CHEBI:15377"/>
        <dbReference type="ChEBI" id="CHEBI:43474"/>
        <dbReference type="ChEBI" id="CHEBI:57923"/>
        <dbReference type="ChEBI" id="CHEBI:58088"/>
    </reaction>
</comment>